<dbReference type="Proteomes" id="UP000094426">
    <property type="component" value="Unassembled WGS sequence"/>
</dbReference>
<reference evidence="2 3" key="1">
    <citation type="submission" date="2015-11" db="EMBL/GenBank/DDBJ databases">
        <authorList>
            <person name="Zhang Y."/>
            <person name="Guo Z."/>
        </authorList>
    </citation>
    <scope>NUCLEOTIDE SEQUENCE [LARGE SCALE GENOMIC DNA]</scope>
    <source>
        <strain evidence="3">gdw1</strain>
    </source>
</reference>
<dbReference type="Pfam" id="PF18986">
    <property type="entry name" value="DUF5719"/>
    <property type="match status" value="1"/>
</dbReference>
<dbReference type="EMBL" id="LNZG01000003">
    <property type="protein sequence ID" value="ODA91044.1"/>
    <property type="molecule type" value="Genomic_DNA"/>
</dbReference>
<keyword evidence="1" id="KW-0472">Membrane</keyword>
<evidence type="ECO:0000256" key="1">
    <source>
        <dbReference type="SAM" id="Phobius"/>
    </source>
</evidence>
<comment type="caution">
    <text evidence="2">The sequence shown here is derived from an EMBL/GenBank/DDBJ whole genome shotgun (WGS) entry which is preliminary data.</text>
</comment>
<dbReference type="OrthoDB" id="3264966at2"/>
<feature type="transmembrane region" description="Helical" evidence="1">
    <location>
        <begin position="12"/>
        <end position="36"/>
    </location>
</feature>
<protein>
    <recommendedName>
        <fullName evidence="4">Large extracellular alpha-helical protein</fullName>
    </recommendedName>
</protein>
<dbReference type="RefSeq" id="WP_041767132.1">
    <property type="nucleotide sequence ID" value="NZ_LNZG01000003.1"/>
</dbReference>
<keyword evidence="1" id="KW-1133">Transmembrane helix</keyword>
<gene>
    <name evidence="2" type="ORF">ATY41_07435</name>
</gene>
<sequence>MADRRRIAAIGARTVSGLVGVGVAVLAVAGATLLPLPQLTIGVPVQTVRPVPADQQRVCPGPALELAADVGAATKASAIGEATVAYGADGPGAETRRLKPDAETKLSSQAPLVVAVSTPGGSTAPPLFAGAQVQAVSSPDTAGLAAAACSEPTADAWLVGGSTALGQTSLVLLSNPTSVDADVALTIYTETGRVDAPGASGVVVPAGAQKVVALSGFAPSVAAPVVHVTATGGQVAVSLQQSFEQGIQPRGVELTGPTGEPSRTQRMTGVTIASIAAVTAAQSAESVGVDFPVVRILVPGDKDAELTIGAVGEAGTAAGNSYAQTVKAGSVAEIPLDHLKDGSYTVTVQSTVPIVAATRTSVIGSKTRDFAWFVSSAPLDDSQFAAIPSGPSPVLHLANPGEKDVKVTIQGESGAPIELTVPAEGGANRVLPPGKYTLGGVGGLTASVSFAADGALSAFPLNPPGALAAPIAVYPT</sequence>
<dbReference type="InterPro" id="IPR043777">
    <property type="entry name" value="DUF5719"/>
</dbReference>
<organism evidence="2 3">
    <name type="scientific">Leifsonia xyli subsp. xyli</name>
    <dbReference type="NCBI Taxonomy" id="59736"/>
    <lineage>
        <taxon>Bacteria</taxon>
        <taxon>Bacillati</taxon>
        <taxon>Actinomycetota</taxon>
        <taxon>Actinomycetes</taxon>
        <taxon>Micrococcales</taxon>
        <taxon>Microbacteriaceae</taxon>
        <taxon>Leifsonia</taxon>
    </lineage>
</organism>
<evidence type="ECO:0008006" key="4">
    <source>
        <dbReference type="Google" id="ProtNLM"/>
    </source>
</evidence>
<evidence type="ECO:0000313" key="2">
    <source>
        <dbReference type="EMBL" id="ODA91044.1"/>
    </source>
</evidence>
<dbReference type="AlphaFoldDB" id="A0A1E2SN29"/>
<keyword evidence="1" id="KW-0812">Transmembrane</keyword>
<accession>A0A1E2SN29</accession>
<evidence type="ECO:0000313" key="3">
    <source>
        <dbReference type="Proteomes" id="UP000094426"/>
    </source>
</evidence>
<proteinExistence type="predicted"/>
<name>A0A1E2SN29_LEIXY</name>